<dbReference type="AlphaFoldDB" id="A0A5K3EFP0"/>
<reference evidence="1" key="1">
    <citation type="submission" date="2019-11" db="UniProtKB">
        <authorList>
            <consortium name="WormBaseParasite"/>
        </authorList>
    </citation>
    <scope>IDENTIFICATION</scope>
</reference>
<protein>
    <submittedName>
        <fullName evidence="1">Lipase</fullName>
    </submittedName>
</protein>
<proteinExistence type="predicted"/>
<organism evidence="1">
    <name type="scientific">Mesocestoides corti</name>
    <name type="common">Flatworm</name>
    <dbReference type="NCBI Taxonomy" id="53468"/>
    <lineage>
        <taxon>Eukaryota</taxon>
        <taxon>Metazoa</taxon>
        <taxon>Spiralia</taxon>
        <taxon>Lophotrochozoa</taxon>
        <taxon>Platyhelminthes</taxon>
        <taxon>Cestoda</taxon>
        <taxon>Eucestoda</taxon>
        <taxon>Cyclophyllidea</taxon>
        <taxon>Mesocestoididae</taxon>
        <taxon>Mesocestoides</taxon>
    </lineage>
</organism>
<dbReference type="WBParaSite" id="MCU_000183-RA">
    <property type="protein sequence ID" value="MCU_000183-RA"/>
    <property type="gene ID" value="MCU_000183"/>
</dbReference>
<accession>A0A5K3EFP0</accession>
<evidence type="ECO:0000313" key="1">
    <source>
        <dbReference type="WBParaSite" id="MCU_000183-RA"/>
    </source>
</evidence>
<sequence length="86" mass="9672">MLMLSYSNELEKLADALAAKCMPISTNIETQPEYKGLGHVSVAGITNKHLSFSVFSQIKERKPLYDCNMNSFEGQCYDYKQASDDL</sequence>
<name>A0A5K3EFP0_MESCO</name>